<dbReference type="OrthoDB" id="3830966at2"/>
<dbReference type="AlphaFoldDB" id="A0A4R0K7R7"/>
<evidence type="ECO:0000313" key="3">
    <source>
        <dbReference type="Proteomes" id="UP000291144"/>
    </source>
</evidence>
<keyword evidence="3" id="KW-1185">Reference proteome</keyword>
<organism evidence="2 3">
    <name type="scientific">Kribbella pittospori</name>
    <dbReference type="NCBI Taxonomy" id="722689"/>
    <lineage>
        <taxon>Bacteria</taxon>
        <taxon>Bacillati</taxon>
        <taxon>Actinomycetota</taxon>
        <taxon>Actinomycetes</taxon>
        <taxon>Propionibacteriales</taxon>
        <taxon>Kribbellaceae</taxon>
        <taxon>Kribbella</taxon>
    </lineage>
</organism>
<comment type="caution">
    <text evidence="2">The sequence shown here is derived from an EMBL/GenBank/DDBJ whole genome shotgun (WGS) entry which is preliminary data.</text>
</comment>
<sequence length="90" mass="10049">MEHASHTPPHHTHPDHTQLTYAEPTYAPLNVDPPDVAAPSRSTPAERQARTDWLVTELRRLASTTDNPHEQANLRRSADSLIRLATASRP</sequence>
<name>A0A4R0K7R7_9ACTN</name>
<evidence type="ECO:0000313" key="2">
    <source>
        <dbReference type="EMBL" id="TCC56183.1"/>
    </source>
</evidence>
<gene>
    <name evidence="2" type="ORF">E0H73_34070</name>
</gene>
<evidence type="ECO:0000256" key="1">
    <source>
        <dbReference type="SAM" id="MobiDB-lite"/>
    </source>
</evidence>
<dbReference type="Proteomes" id="UP000291144">
    <property type="component" value="Unassembled WGS sequence"/>
</dbReference>
<dbReference type="EMBL" id="SJKB01000013">
    <property type="protein sequence ID" value="TCC56183.1"/>
    <property type="molecule type" value="Genomic_DNA"/>
</dbReference>
<proteinExistence type="predicted"/>
<feature type="compositionally biased region" description="Basic and acidic residues" evidence="1">
    <location>
        <begin position="67"/>
        <end position="78"/>
    </location>
</feature>
<accession>A0A4R0K7R7</accession>
<protein>
    <submittedName>
        <fullName evidence="2">Uncharacterized protein</fullName>
    </submittedName>
</protein>
<dbReference type="RefSeq" id="WP_131363380.1">
    <property type="nucleotide sequence ID" value="NZ_SJKB01000013.1"/>
</dbReference>
<reference evidence="2 3" key="1">
    <citation type="submission" date="2019-02" db="EMBL/GenBank/DDBJ databases">
        <title>Kribbella capetownensis sp. nov. and Kribbella speibonae sp. nov., isolated from soil.</title>
        <authorList>
            <person name="Curtis S.M."/>
            <person name="Norton I."/>
            <person name="Everest G.J."/>
            <person name="Meyers P.R."/>
        </authorList>
    </citation>
    <scope>NUCLEOTIDE SEQUENCE [LARGE SCALE GENOMIC DNA]</scope>
    <source>
        <strain evidence="2 3">NRRL B-24813</strain>
    </source>
</reference>
<feature type="region of interest" description="Disordered" evidence="1">
    <location>
        <begin position="1"/>
        <end position="90"/>
    </location>
</feature>